<evidence type="ECO:0000313" key="1">
    <source>
        <dbReference type="EMBL" id="CEN55554.1"/>
    </source>
</evidence>
<dbReference type="AlphaFoldDB" id="A0A0B7ITB7"/>
<dbReference type="KEGG" id="mbac:BN1209_0508"/>
<gene>
    <name evidence="1" type="ORF">BN1209_0508</name>
</gene>
<reference evidence="2" key="1">
    <citation type="submission" date="2014-12" db="EMBL/GenBank/DDBJ databases">
        <authorList>
            <person name="Salcher M.M."/>
        </authorList>
    </citation>
    <scope>NUCLEOTIDE SEQUENCE [LARGE SCALE GENOMIC DNA]</scope>
    <source>
        <strain evidence="2">MMS-10A-171</strain>
    </source>
</reference>
<name>A0A0B7ITB7_9PROT</name>
<accession>A0A0B7ITB7</accession>
<dbReference type="HOGENOM" id="CLU_2683586_0_0_4"/>
<protein>
    <submittedName>
        <fullName evidence="1">Uncharacterized protein</fullName>
    </submittedName>
</protein>
<evidence type="ECO:0000313" key="2">
    <source>
        <dbReference type="Proteomes" id="UP000056322"/>
    </source>
</evidence>
<organism evidence="1 2">
    <name type="scientific">Candidatus Methylopumilus turicensis</name>
    <dbReference type="NCBI Taxonomy" id="1581680"/>
    <lineage>
        <taxon>Bacteria</taxon>
        <taxon>Pseudomonadati</taxon>
        <taxon>Pseudomonadota</taxon>
        <taxon>Betaproteobacteria</taxon>
        <taxon>Nitrosomonadales</taxon>
        <taxon>Methylophilaceae</taxon>
        <taxon>Candidatus Methylopumilus</taxon>
    </lineage>
</organism>
<dbReference type="STRING" id="1581680.BN1209_0508"/>
<sequence>MIEVMKLIKQAKTSEITSQLNSPMIHQRVLKSIHKISKEEITRTATTLRLFNEHLSAKKQAKHPKEITPIYLVF</sequence>
<dbReference type="EMBL" id="LN794158">
    <property type="protein sequence ID" value="CEN55554.1"/>
    <property type="molecule type" value="Genomic_DNA"/>
</dbReference>
<dbReference type="Proteomes" id="UP000056322">
    <property type="component" value="Chromosome 1"/>
</dbReference>
<proteinExistence type="predicted"/>
<keyword evidence="2" id="KW-1185">Reference proteome</keyword>